<sequence>MAGIFVYKYDQQKNQIINLALVPTGYIASACIGTSDNNYMYGTNQYTGFYVADLRPLQSIDPSQYPLSLPINIVWPFQTIQPLAYSINISQNEDMIYVGVRSQGILVFNITDKLNPQYFYQIQIISLSYYITFSSNYQYLYYANANSVYTFQLIDMDLNDQVPNVFNSQQFVQKNEPSFMKPYCSIFDDNFFFGFFNAHEFSIGKIQGNPYQLDIPSNKVYNIWSASLTQYKGSTIFYVPLIGISQTNVAFYAYDYSSLYTSQDVTLMLTFSVPTQYVNENIAQLDFNLDQTLCVVAQYSGFYLLKFDGPLHISFLQYYRNQYYQIVGTTKRAVFSKDNQYILISIQNFGLSVIQIQQNYKLVQVNDLQTLGAENMMKSDISTDYCFLYDGSNGFAIIDLTALPQIKILSRISLTGWTIFGVSLYNDNYVFVQQNEKGMISVIDIRDKQNISLFSQYERGADQAQSACVSKNYDFSFIQNNKYVLVMPLKSQIMLQSTAREIAIINNTQQFVKAIQKDEILQVGQTVQFYFQILYPKSQEMVIQKINIYQNFQEQTLPTWMIYNQQTQTLTMVLDKTNAGTTSSQINRIILLVYTFCPLSSTSFFYPSGLGQTTQDLSNQIYAYLKSKNIIGVQDQLSPDFNPSLDLTIALPGMNTQIINNVKQSLVQSVWINQVVLQTQSSLTFDSFNSIISSRSNTVTVQLNASTGKFVTISYSGATVQYSINQNELDLTGPLEQINSILAQKIIFYTSNQSNTNQISLAINDNLNFPINYQCNAAKCSFIKFKEQISVQQINNLQTQIETKFSDSVIDIETSYSIQFMQSTFKVSDVQTITYTFKYKTNEMEQFVDFDPTFWLQAQSNKQLSFYGNTEYSQLGKTYIFQIIAFDGYTSISDQFNLNINGVPFSYILNILLKVIGPLVAVLGLYKYRSLLVNSMVVNYFTFSQENVNFEAKYLKKIPLIGIKWKKCSILIDNLFLIVQQDILQQNGEKATIKKKVKQNKKRYQIHQNLIKNKNIFKNLEHSKKDSHLEKRYLNKDGSIKMSQLLEDFNNYKEVLFRKNKKLEEIKKYFNYDLQPDSLYYESIKSYACLQLLKLDPKSYFTFLFVKQQLIFEGFSTKNDWYLKIVEIDHSYKEELDHSPFSQVKIKQKELQQIISHLYDYEQNSYQINSNQNIINQGTYINMRLIESCIISEVHGLTFDKLGYFQQFQGEAFHLNSQQVSNVQGFKLCEKGILQRIKKICNLEYIPYGVQQNMKFPDWLRLKFKDDYLKLQGTPTQNNEEQILIRIFDLDGYIIKQFKINIQPYFSNTLINIPEEKQNDHNTNIINQQISASHRLATLQQKPKLYNLPDSKHDSKVVSLYSTPQLLDQQLQPKAFD</sequence>
<keyword evidence="1" id="KW-0808">Transferase</keyword>
<reference evidence="2" key="1">
    <citation type="journal article" date="2006" name="PLoS Biol.">
        <title>Macronuclear genome sequence of the ciliate Tetrahymena thermophila, a model eukaryote.</title>
        <authorList>
            <person name="Eisen J.A."/>
            <person name="Coyne R.S."/>
            <person name="Wu M."/>
            <person name="Wu D."/>
            <person name="Thiagarajan M."/>
            <person name="Wortman J.R."/>
            <person name="Badger J.H."/>
            <person name="Ren Q."/>
            <person name="Amedeo P."/>
            <person name="Jones K.M."/>
            <person name="Tallon L.J."/>
            <person name="Delcher A.L."/>
            <person name="Salzberg S.L."/>
            <person name="Silva J.C."/>
            <person name="Haas B.J."/>
            <person name="Majoros W.H."/>
            <person name="Farzad M."/>
            <person name="Carlton J.M."/>
            <person name="Smith R.K. Jr."/>
            <person name="Garg J."/>
            <person name="Pearlman R.E."/>
            <person name="Karrer K.M."/>
            <person name="Sun L."/>
            <person name="Manning G."/>
            <person name="Elde N.C."/>
            <person name="Turkewitz A.P."/>
            <person name="Asai D.J."/>
            <person name="Wilkes D.E."/>
            <person name="Wang Y."/>
            <person name="Cai H."/>
            <person name="Collins K."/>
            <person name="Stewart B.A."/>
            <person name="Lee S.R."/>
            <person name="Wilamowska K."/>
            <person name="Weinberg Z."/>
            <person name="Ruzzo W.L."/>
            <person name="Wloga D."/>
            <person name="Gaertig J."/>
            <person name="Frankel J."/>
            <person name="Tsao C.-C."/>
            <person name="Gorovsky M.A."/>
            <person name="Keeling P.J."/>
            <person name="Waller R.F."/>
            <person name="Patron N.J."/>
            <person name="Cherry J.M."/>
            <person name="Stover N.A."/>
            <person name="Krieger C.J."/>
            <person name="del Toro C."/>
            <person name="Ryder H.F."/>
            <person name="Williamson S.C."/>
            <person name="Barbeau R.A."/>
            <person name="Hamilton E.P."/>
            <person name="Orias E."/>
        </authorList>
    </citation>
    <scope>NUCLEOTIDE SEQUENCE [LARGE SCALE GENOMIC DNA]</scope>
    <source>
        <strain evidence="2">SB210</strain>
    </source>
</reference>
<organism evidence="1 2">
    <name type="scientific">Tetrahymena thermophila (strain SB210)</name>
    <dbReference type="NCBI Taxonomy" id="312017"/>
    <lineage>
        <taxon>Eukaryota</taxon>
        <taxon>Sar</taxon>
        <taxon>Alveolata</taxon>
        <taxon>Ciliophora</taxon>
        <taxon>Intramacronucleata</taxon>
        <taxon>Oligohymenophorea</taxon>
        <taxon>Hymenostomatida</taxon>
        <taxon>Tetrahymenina</taxon>
        <taxon>Tetrahymenidae</taxon>
        <taxon>Tetrahymena</taxon>
    </lineage>
</organism>
<keyword evidence="2" id="KW-1185">Reference proteome</keyword>
<dbReference type="HOGENOM" id="CLU_000949_0_0_1"/>
<dbReference type="KEGG" id="tet:TTHERM_01317370"/>
<dbReference type="RefSeq" id="XP_001013049.2">
    <property type="nucleotide sequence ID" value="XM_001013049.2"/>
</dbReference>
<evidence type="ECO:0000313" key="2">
    <source>
        <dbReference type="Proteomes" id="UP000009168"/>
    </source>
</evidence>
<evidence type="ECO:0000313" key="1">
    <source>
        <dbReference type="EMBL" id="EAR92804.2"/>
    </source>
</evidence>
<protein>
    <submittedName>
        <fullName evidence="1">Kinase domain protein, putative</fullName>
    </submittedName>
</protein>
<name>Q237V0_TETTS</name>
<dbReference type="GeneID" id="7825062"/>
<dbReference type="SUPFAM" id="SSF75011">
    <property type="entry name" value="3-carboxy-cis,cis-mucoante lactonizing enzyme"/>
    <property type="match status" value="1"/>
</dbReference>
<gene>
    <name evidence="1" type="ORF">TTHERM_01317370</name>
</gene>
<dbReference type="GO" id="GO:0016301">
    <property type="term" value="F:kinase activity"/>
    <property type="evidence" value="ECO:0007669"/>
    <property type="project" value="UniProtKB-KW"/>
</dbReference>
<dbReference type="EMBL" id="GG662742">
    <property type="protein sequence ID" value="EAR92804.2"/>
    <property type="molecule type" value="Genomic_DNA"/>
</dbReference>
<dbReference type="InParanoid" id="Q237V0"/>
<proteinExistence type="predicted"/>
<dbReference type="Proteomes" id="UP000009168">
    <property type="component" value="Unassembled WGS sequence"/>
</dbReference>
<accession>Q237V0</accession>
<keyword evidence="1" id="KW-0418">Kinase</keyword>